<accession>A0AAW0JA34</accession>
<dbReference type="InterPro" id="IPR046848">
    <property type="entry name" value="E_motif"/>
</dbReference>
<dbReference type="PROSITE" id="PS51375">
    <property type="entry name" value="PPR"/>
    <property type="match status" value="2"/>
</dbReference>
<dbReference type="Pfam" id="PF01535">
    <property type="entry name" value="PPR"/>
    <property type="match status" value="6"/>
</dbReference>
<name>A0AAW0JA34_QUESU</name>
<sequence length="566" mass="62489">MYSAALKAWGLVGDLELGKLIHKRISGGGFMFDRVLMDTLLDMYVKCGTLSDARNVFDEILCKNATTWNTIISGYYKEGLMGEAVHLFHQMPEPNGISWNGIIAGFADCGSVRALEFVDLMHREGLKLDEFTFPCALKSCACHGFLVIGKQIHCYVVKSGYEYNCYTVSELVDMYSNCNVLNEAIKVFDLYSSFDESVCDGLSLWNSMLSGYVVNEHYGLALNLVAQIHRSGVYLDSYTFISALKACIHILNLRLGHQVHVLVVTSGYGSCNVVGSILFDLYAKYGDIKDALGLFHRLEKKDIMAWSGLITACAIMGLSSLVFSLSKDMVDLNLEVDQYVCSSLASIQSGKQAHAFCVKRGFETEEVTVTVLIDMYSKCGEIKDGCCVLDWIIVGCGNNGRATEAINFFNEMVELGLKPNEITFTGVLSACRHAALVEEVRIIFKSMKTEHGVEPQLEHYCCMVDLLGQAGCFKEAEQLIADMPFKPNKTIWCSLLGACGTHNNMELVNIIAEHLLASSPEDPSLHVTLANVYATSGMWDSLSKLREAVMEMGMKEAGKSWIETSG</sequence>
<feature type="repeat" description="PPR" evidence="2">
    <location>
        <begin position="385"/>
        <end position="419"/>
    </location>
</feature>
<keyword evidence="1" id="KW-0677">Repeat</keyword>
<evidence type="ECO:0000313" key="4">
    <source>
        <dbReference type="EMBL" id="KAK7823614.1"/>
    </source>
</evidence>
<feature type="transmembrane region" description="Helical" evidence="3">
    <location>
        <begin position="259"/>
        <end position="282"/>
    </location>
</feature>
<protein>
    <submittedName>
        <fullName evidence="4">Pentatricopeptide repeat-containing protein</fullName>
    </submittedName>
</protein>
<dbReference type="InterPro" id="IPR002885">
    <property type="entry name" value="PPR_rpt"/>
</dbReference>
<dbReference type="PANTHER" id="PTHR47926:SF471">
    <property type="entry name" value="DYW DOMAIN-CONTAINING PROTEIN"/>
    <property type="match status" value="1"/>
</dbReference>
<feature type="transmembrane region" description="Helical" evidence="3">
    <location>
        <begin position="303"/>
        <end position="325"/>
    </location>
</feature>
<keyword evidence="5" id="KW-1185">Reference proteome</keyword>
<dbReference type="FunFam" id="1.25.40.10:FF:000090">
    <property type="entry name" value="Pentatricopeptide repeat-containing protein, chloroplastic"/>
    <property type="match status" value="1"/>
</dbReference>
<dbReference type="AlphaFoldDB" id="A0AAW0JA34"/>
<evidence type="ECO:0000256" key="3">
    <source>
        <dbReference type="SAM" id="Phobius"/>
    </source>
</evidence>
<keyword evidence="3" id="KW-0812">Transmembrane</keyword>
<dbReference type="InterPro" id="IPR046960">
    <property type="entry name" value="PPR_At4g14850-like_plant"/>
</dbReference>
<dbReference type="Pfam" id="PF20431">
    <property type="entry name" value="E_motif"/>
    <property type="match status" value="1"/>
</dbReference>
<feature type="repeat" description="PPR" evidence="2">
    <location>
        <begin position="64"/>
        <end position="98"/>
    </location>
</feature>
<dbReference type="InterPro" id="IPR011990">
    <property type="entry name" value="TPR-like_helical_dom_sf"/>
</dbReference>
<keyword evidence="3" id="KW-1133">Transmembrane helix</keyword>
<dbReference type="EMBL" id="PKMF04000626">
    <property type="protein sequence ID" value="KAK7823614.1"/>
    <property type="molecule type" value="Genomic_DNA"/>
</dbReference>
<dbReference type="Pfam" id="PF13041">
    <property type="entry name" value="PPR_2"/>
    <property type="match status" value="1"/>
</dbReference>
<dbReference type="GO" id="GO:0003723">
    <property type="term" value="F:RNA binding"/>
    <property type="evidence" value="ECO:0007669"/>
    <property type="project" value="InterPro"/>
</dbReference>
<organism evidence="4 5">
    <name type="scientific">Quercus suber</name>
    <name type="common">Cork oak</name>
    <dbReference type="NCBI Taxonomy" id="58331"/>
    <lineage>
        <taxon>Eukaryota</taxon>
        <taxon>Viridiplantae</taxon>
        <taxon>Streptophyta</taxon>
        <taxon>Embryophyta</taxon>
        <taxon>Tracheophyta</taxon>
        <taxon>Spermatophyta</taxon>
        <taxon>Magnoliopsida</taxon>
        <taxon>eudicotyledons</taxon>
        <taxon>Gunneridae</taxon>
        <taxon>Pentapetalae</taxon>
        <taxon>rosids</taxon>
        <taxon>fabids</taxon>
        <taxon>Fagales</taxon>
        <taxon>Fagaceae</taxon>
        <taxon>Quercus</taxon>
    </lineage>
</organism>
<keyword evidence="3" id="KW-0472">Membrane</keyword>
<proteinExistence type="predicted"/>
<comment type="caution">
    <text evidence="4">The sequence shown here is derived from an EMBL/GenBank/DDBJ whole genome shotgun (WGS) entry which is preliminary data.</text>
</comment>
<dbReference type="Gene3D" id="1.25.40.10">
    <property type="entry name" value="Tetratricopeptide repeat domain"/>
    <property type="match status" value="5"/>
</dbReference>
<evidence type="ECO:0000256" key="2">
    <source>
        <dbReference type="PROSITE-ProRule" id="PRU00708"/>
    </source>
</evidence>
<dbReference type="NCBIfam" id="TIGR00756">
    <property type="entry name" value="PPR"/>
    <property type="match status" value="2"/>
</dbReference>
<gene>
    <name evidence="4" type="ORF">CFP56_035310</name>
</gene>
<dbReference type="GO" id="GO:0009451">
    <property type="term" value="P:RNA modification"/>
    <property type="evidence" value="ECO:0007669"/>
    <property type="project" value="InterPro"/>
</dbReference>
<dbReference type="PANTHER" id="PTHR47926">
    <property type="entry name" value="PENTATRICOPEPTIDE REPEAT-CONTAINING PROTEIN"/>
    <property type="match status" value="1"/>
</dbReference>
<reference evidence="4 5" key="1">
    <citation type="journal article" date="2018" name="Sci. Data">
        <title>The draft genome sequence of cork oak.</title>
        <authorList>
            <person name="Ramos A.M."/>
            <person name="Usie A."/>
            <person name="Barbosa P."/>
            <person name="Barros P.M."/>
            <person name="Capote T."/>
            <person name="Chaves I."/>
            <person name="Simoes F."/>
            <person name="Abreu I."/>
            <person name="Carrasquinho I."/>
            <person name="Faro C."/>
            <person name="Guimaraes J.B."/>
            <person name="Mendonca D."/>
            <person name="Nobrega F."/>
            <person name="Rodrigues L."/>
            <person name="Saibo N.J.M."/>
            <person name="Varela M.C."/>
            <person name="Egas C."/>
            <person name="Matos J."/>
            <person name="Miguel C.M."/>
            <person name="Oliveira M.M."/>
            <person name="Ricardo C.P."/>
            <person name="Goncalves S."/>
        </authorList>
    </citation>
    <scope>NUCLEOTIDE SEQUENCE [LARGE SCALE GENOMIC DNA]</scope>
    <source>
        <strain evidence="5">cv. HL8</strain>
    </source>
</reference>
<dbReference type="Proteomes" id="UP000237347">
    <property type="component" value="Unassembled WGS sequence"/>
</dbReference>
<evidence type="ECO:0000256" key="1">
    <source>
        <dbReference type="ARBA" id="ARBA00022737"/>
    </source>
</evidence>
<evidence type="ECO:0000313" key="5">
    <source>
        <dbReference type="Proteomes" id="UP000237347"/>
    </source>
</evidence>